<protein>
    <submittedName>
        <fullName evidence="2">Uncharacterized protein</fullName>
    </submittedName>
</protein>
<organism evidence="2">
    <name type="scientific">Tanacetum cinerariifolium</name>
    <name type="common">Dalmatian daisy</name>
    <name type="synonym">Chrysanthemum cinerariifolium</name>
    <dbReference type="NCBI Taxonomy" id="118510"/>
    <lineage>
        <taxon>Eukaryota</taxon>
        <taxon>Viridiplantae</taxon>
        <taxon>Streptophyta</taxon>
        <taxon>Embryophyta</taxon>
        <taxon>Tracheophyta</taxon>
        <taxon>Spermatophyta</taxon>
        <taxon>Magnoliopsida</taxon>
        <taxon>eudicotyledons</taxon>
        <taxon>Gunneridae</taxon>
        <taxon>Pentapetalae</taxon>
        <taxon>asterids</taxon>
        <taxon>campanulids</taxon>
        <taxon>Asterales</taxon>
        <taxon>Asteraceae</taxon>
        <taxon>Asteroideae</taxon>
        <taxon>Anthemideae</taxon>
        <taxon>Anthemidinae</taxon>
        <taxon>Tanacetum</taxon>
    </lineage>
</organism>
<feature type="non-terminal residue" evidence="2">
    <location>
        <position position="1"/>
    </location>
</feature>
<name>A0A699TQC8_TANCI</name>
<comment type="caution">
    <text evidence="2">The sequence shown here is derived from an EMBL/GenBank/DDBJ whole genome shotgun (WGS) entry which is preliminary data.</text>
</comment>
<evidence type="ECO:0000313" key="2">
    <source>
        <dbReference type="EMBL" id="GFD10084.1"/>
    </source>
</evidence>
<evidence type="ECO:0000256" key="1">
    <source>
        <dbReference type="SAM" id="MobiDB-lite"/>
    </source>
</evidence>
<dbReference type="EMBL" id="BKCJ011249948">
    <property type="protein sequence ID" value="GFD10084.1"/>
    <property type="molecule type" value="Genomic_DNA"/>
</dbReference>
<accession>A0A699TQC8</accession>
<sequence length="83" mass="9551">KEKSVKNNKVFNKNIVEPSELDVVEPIELVDRMEGAKDETGDESDKSMKEELTEWETKEEVLVETPGSQPIGYYLNHEINKKN</sequence>
<feature type="region of interest" description="Disordered" evidence="1">
    <location>
        <begin position="32"/>
        <end position="59"/>
    </location>
</feature>
<gene>
    <name evidence="2" type="ORF">Tci_882053</name>
</gene>
<reference evidence="2" key="1">
    <citation type="journal article" date="2019" name="Sci. Rep.">
        <title>Draft genome of Tanacetum cinerariifolium, the natural source of mosquito coil.</title>
        <authorList>
            <person name="Yamashiro T."/>
            <person name="Shiraishi A."/>
            <person name="Satake H."/>
            <person name="Nakayama K."/>
        </authorList>
    </citation>
    <scope>NUCLEOTIDE SEQUENCE</scope>
</reference>
<proteinExistence type="predicted"/>
<dbReference type="AlphaFoldDB" id="A0A699TQC8"/>